<dbReference type="GO" id="GO:0048024">
    <property type="term" value="P:regulation of mRNA splicing, via spliceosome"/>
    <property type="evidence" value="ECO:0007669"/>
    <property type="project" value="TreeGrafter"/>
</dbReference>
<evidence type="ECO:0000256" key="1">
    <source>
        <dbReference type="ARBA" id="ARBA00022723"/>
    </source>
</evidence>
<dbReference type="InterPro" id="IPR036612">
    <property type="entry name" value="KH_dom_type_1_sf"/>
</dbReference>
<comment type="subcellular location">
    <subcellularLocation>
        <location evidence="6">Nucleus</location>
    </subcellularLocation>
</comment>
<dbReference type="Gene3D" id="3.30.1370.10">
    <property type="entry name" value="K Homology domain, type 1"/>
    <property type="match status" value="1"/>
</dbReference>
<dbReference type="InterPro" id="IPR032570">
    <property type="entry name" value="SF1-HH"/>
</dbReference>
<comment type="function">
    <text evidence="6">Necessary for the splicing of pre-mRNA. Has a role in the recognition of the branch site (5'-UACUAAC-3'), the pyrimidine tract and the 3'-splice site at the 3'-end of introns.</text>
</comment>
<dbReference type="SMART" id="SM00322">
    <property type="entry name" value="KH"/>
    <property type="match status" value="1"/>
</dbReference>
<accession>A0AAW2YL89</accession>
<keyword evidence="1 6" id="KW-0479">Metal-binding</keyword>
<feature type="domain" description="K Homology" evidence="8">
    <location>
        <begin position="244"/>
        <end position="336"/>
    </location>
</feature>
<dbReference type="GO" id="GO:0000398">
    <property type="term" value="P:mRNA splicing, via spliceosome"/>
    <property type="evidence" value="ECO:0007669"/>
    <property type="project" value="UniProtKB-UniRule"/>
</dbReference>
<dbReference type="InterPro" id="IPR004087">
    <property type="entry name" value="KH_dom"/>
</dbReference>
<keyword evidence="2 6" id="KW-0863">Zinc-finger</keyword>
<dbReference type="Pfam" id="PF16275">
    <property type="entry name" value="SF1-HH"/>
    <property type="match status" value="1"/>
</dbReference>
<keyword evidence="3 6" id="KW-0862">Zinc</keyword>
<dbReference type="EMBL" id="JAOPGA020000288">
    <property type="protein sequence ID" value="KAL0477995.1"/>
    <property type="molecule type" value="Genomic_DNA"/>
</dbReference>
<dbReference type="GO" id="GO:0003729">
    <property type="term" value="F:mRNA binding"/>
    <property type="evidence" value="ECO:0007669"/>
    <property type="project" value="TreeGrafter"/>
</dbReference>
<gene>
    <name evidence="9" type="ORF">AKO1_005333</name>
</gene>
<feature type="compositionally biased region" description="Basic and acidic residues" evidence="7">
    <location>
        <begin position="21"/>
        <end position="66"/>
    </location>
</feature>
<dbReference type="Proteomes" id="UP001431209">
    <property type="component" value="Unassembled WGS sequence"/>
</dbReference>
<dbReference type="SUPFAM" id="SSF54791">
    <property type="entry name" value="Eukaryotic type KH-domain (KH-domain type I)"/>
    <property type="match status" value="1"/>
</dbReference>
<protein>
    <recommendedName>
        <fullName evidence="6">Branchpoint-bridging protein</fullName>
    </recommendedName>
</protein>
<feature type="compositionally biased region" description="Low complexity" evidence="7">
    <location>
        <begin position="72"/>
        <end position="125"/>
    </location>
</feature>
<feature type="region of interest" description="Disordered" evidence="7">
    <location>
        <begin position="500"/>
        <end position="533"/>
    </location>
</feature>
<evidence type="ECO:0000256" key="7">
    <source>
        <dbReference type="SAM" id="MobiDB-lite"/>
    </source>
</evidence>
<dbReference type="Gene3D" id="6.10.140.1790">
    <property type="match status" value="1"/>
</dbReference>
<reference evidence="9 10" key="1">
    <citation type="submission" date="2024-03" db="EMBL/GenBank/DDBJ databases">
        <title>The Acrasis kona genome and developmental transcriptomes reveal deep origins of eukaryotic multicellular pathways.</title>
        <authorList>
            <person name="Sheikh S."/>
            <person name="Fu C.-J."/>
            <person name="Brown M.W."/>
            <person name="Baldauf S.L."/>
        </authorList>
    </citation>
    <scope>NUCLEOTIDE SEQUENCE [LARGE SCALE GENOMIC DNA]</scope>
    <source>
        <strain evidence="9 10">ATCC MYA-3509</strain>
    </source>
</reference>
<evidence type="ECO:0000256" key="2">
    <source>
        <dbReference type="ARBA" id="ARBA00022771"/>
    </source>
</evidence>
<evidence type="ECO:0000256" key="5">
    <source>
        <dbReference type="PROSITE-ProRule" id="PRU00117"/>
    </source>
</evidence>
<dbReference type="AlphaFoldDB" id="A0AAW2YL89"/>
<keyword evidence="6" id="KW-0539">Nucleus</keyword>
<dbReference type="Pfam" id="PF22675">
    <property type="entry name" value="KH-I_KHDC4-BBP"/>
    <property type="match status" value="1"/>
</dbReference>
<comment type="caution">
    <text evidence="9">The sequence shown here is derived from an EMBL/GenBank/DDBJ whole genome shotgun (WGS) entry which is preliminary data.</text>
</comment>
<name>A0AAW2YL89_9EUKA</name>
<dbReference type="CDD" id="cd02395">
    <property type="entry name" value="KH-I_BBP"/>
    <property type="match status" value="1"/>
</dbReference>
<dbReference type="InterPro" id="IPR047086">
    <property type="entry name" value="SF1-HH_sf"/>
</dbReference>
<comment type="similarity">
    <text evidence="6">Belongs to the BBP/SF1 family.</text>
</comment>
<sequence>MPEIPPPTSYYESSSRGGRGRYNEYDQRDRDGRDGRDGRDRDSGYGRSSRDGYRDRRDSGREERGRGYNYDGGYHSNNSYHSHQNSHHNGYNNNSQYQYHQNSYHQQAPYQQQQSAPQPQNQQDQGTYKKGSRWDDTFKIPTAIPTTIPTFIPYGMSNDALESFLIRVRLDENNLRLMGNIIVDPSECRSPSPDPTYDTMGKRTNTRDQRIKLRLQKERNTLIERAMVINPTFKPPADYKPEAKKYTKRIFIPINDHPDYNFIGLIIGPRGMTQKTMEKETNTKIAIRGKGSVKPGKGRKDGKPNPGEEEELHVLITAESDESLERAAEMINKLLVPVDEGHNDLKKDQLKKLAQIHGTLREEDNAYEGGVEGSMIEKLKNYGNVAVDDESEPAPWEVDSSANQPPVNVQQPMAAMMMMGGSESFYVDNPYYAAYYGAYANMQPSFPVVAQPAPPGTSQSSQPAPPGTVAFTAAPNHGVTEAMPDMSAYAAAYYQSFLPQPPAPGVTQQPPVPGTSSSVTSQPAPPGVTQGYY</sequence>
<keyword evidence="10" id="KW-1185">Reference proteome</keyword>
<feature type="region of interest" description="Disordered" evidence="7">
    <location>
        <begin position="1"/>
        <end position="134"/>
    </location>
</feature>
<feature type="region of interest" description="Disordered" evidence="7">
    <location>
        <begin position="287"/>
        <end position="310"/>
    </location>
</feature>
<dbReference type="GO" id="GO:0045131">
    <property type="term" value="F:pre-mRNA branch point binding"/>
    <property type="evidence" value="ECO:0007669"/>
    <property type="project" value="UniProtKB-UniRule"/>
</dbReference>
<organism evidence="9 10">
    <name type="scientific">Acrasis kona</name>
    <dbReference type="NCBI Taxonomy" id="1008807"/>
    <lineage>
        <taxon>Eukaryota</taxon>
        <taxon>Discoba</taxon>
        <taxon>Heterolobosea</taxon>
        <taxon>Tetramitia</taxon>
        <taxon>Eutetramitia</taxon>
        <taxon>Acrasidae</taxon>
        <taxon>Acrasis</taxon>
    </lineage>
</organism>
<evidence type="ECO:0000256" key="4">
    <source>
        <dbReference type="ARBA" id="ARBA00022884"/>
    </source>
</evidence>
<keyword evidence="6" id="KW-0508">mRNA splicing</keyword>
<proteinExistence type="inferred from homology"/>
<dbReference type="PROSITE" id="PS50084">
    <property type="entry name" value="KH_TYPE_1"/>
    <property type="match status" value="1"/>
</dbReference>
<evidence type="ECO:0000256" key="6">
    <source>
        <dbReference type="RuleBase" id="RU367126"/>
    </source>
</evidence>
<dbReference type="PANTHER" id="PTHR11208:SF45">
    <property type="entry name" value="SPLICING FACTOR 1"/>
    <property type="match status" value="1"/>
</dbReference>
<keyword evidence="6" id="KW-0507">mRNA processing</keyword>
<evidence type="ECO:0000313" key="9">
    <source>
        <dbReference type="EMBL" id="KAL0477995.1"/>
    </source>
</evidence>
<evidence type="ECO:0000313" key="10">
    <source>
        <dbReference type="Proteomes" id="UP001431209"/>
    </source>
</evidence>
<dbReference type="GO" id="GO:0005681">
    <property type="term" value="C:spliceosomal complex"/>
    <property type="evidence" value="ECO:0007669"/>
    <property type="project" value="UniProtKB-KW"/>
</dbReference>
<dbReference type="PANTHER" id="PTHR11208">
    <property type="entry name" value="RNA-BINDING PROTEIN RELATED"/>
    <property type="match status" value="1"/>
</dbReference>
<dbReference type="InterPro" id="IPR055256">
    <property type="entry name" value="KH_1_KHDC4/BBP-like"/>
</dbReference>
<keyword evidence="4 5" id="KW-0694">RNA-binding</keyword>
<dbReference type="InterPro" id="IPR045071">
    <property type="entry name" value="BBP-like"/>
</dbReference>
<evidence type="ECO:0000259" key="8">
    <source>
        <dbReference type="SMART" id="SM00322"/>
    </source>
</evidence>
<keyword evidence="6" id="KW-0747">Spliceosome</keyword>
<dbReference type="GO" id="GO:0008270">
    <property type="term" value="F:zinc ion binding"/>
    <property type="evidence" value="ECO:0007669"/>
    <property type="project" value="UniProtKB-UniRule"/>
</dbReference>
<evidence type="ECO:0000256" key="3">
    <source>
        <dbReference type="ARBA" id="ARBA00022833"/>
    </source>
</evidence>